<accession>A0A1V4KBL2</accession>
<protein>
    <submittedName>
        <fullName evidence="1">Uncharacterized protein</fullName>
    </submittedName>
</protein>
<organism evidence="1 2">
    <name type="scientific">Patagioenas fasciata monilis</name>
    <dbReference type="NCBI Taxonomy" id="372326"/>
    <lineage>
        <taxon>Eukaryota</taxon>
        <taxon>Metazoa</taxon>
        <taxon>Chordata</taxon>
        <taxon>Craniata</taxon>
        <taxon>Vertebrata</taxon>
        <taxon>Euteleostomi</taxon>
        <taxon>Archelosauria</taxon>
        <taxon>Archosauria</taxon>
        <taxon>Dinosauria</taxon>
        <taxon>Saurischia</taxon>
        <taxon>Theropoda</taxon>
        <taxon>Coelurosauria</taxon>
        <taxon>Aves</taxon>
        <taxon>Neognathae</taxon>
        <taxon>Neoaves</taxon>
        <taxon>Columbimorphae</taxon>
        <taxon>Columbiformes</taxon>
        <taxon>Columbidae</taxon>
        <taxon>Patagioenas</taxon>
    </lineage>
</organism>
<keyword evidence="2" id="KW-1185">Reference proteome</keyword>
<reference evidence="1 2" key="1">
    <citation type="submission" date="2016-02" db="EMBL/GenBank/DDBJ databases">
        <title>Band-tailed pigeon sequencing and assembly.</title>
        <authorList>
            <person name="Soares A.E."/>
            <person name="Novak B.J."/>
            <person name="Rice E.S."/>
            <person name="O'Connell B."/>
            <person name="Chang D."/>
            <person name="Weber S."/>
            <person name="Shapiro B."/>
        </authorList>
    </citation>
    <scope>NUCLEOTIDE SEQUENCE [LARGE SCALE GENOMIC DNA]</scope>
    <source>
        <strain evidence="1">BTP2013</strain>
        <tissue evidence="1">Blood</tissue>
    </source>
</reference>
<proteinExistence type="predicted"/>
<dbReference type="Proteomes" id="UP000190648">
    <property type="component" value="Unassembled WGS sequence"/>
</dbReference>
<evidence type="ECO:0000313" key="2">
    <source>
        <dbReference type="Proteomes" id="UP000190648"/>
    </source>
</evidence>
<dbReference type="AlphaFoldDB" id="A0A1V4KBL2"/>
<sequence>MHHFCSPHDFAGNTDTSRTSWNLSLNSVVLRRKQCDGNSTPLSILMYQPSGPMKYVHLHMTLSYLQVNKMAQPITLLRIREAEYHHKLALETPCPLHARAGDQQTVPT</sequence>
<comment type="caution">
    <text evidence="1">The sequence shown here is derived from an EMBL/GenBank/DDBJ whole genome shotgun (WGS) entry which is preliminary data.</text>
</comment>
<gene>
    <name evidence="1" type="ORF">AV530_014405</name>
</gene>
<name>A0A1V4KBL2_PATFA</name>
<evidence type="ECO:0000313" key="1">
    <source>
        <dbReference type="EMBL" id="OPJ81872.1"/>
    </source>
</evidence>
<dbReference type="EMBL" id="LSYS01003958">
    <property type="protein sequence ID" value="OPJ81872.1"/>
    <property type="molecule type" value="Genomic_DNA"/>
</dbReference>